<evidence type="ECO:0000256" key="4">
    <source>
        <dbReference type="ARBA" id="ARBA00022679"/>
    </source>
</evidence>
<dbReference type="EC" id="2.4.1.-" evidence="7"/>
<dbReference type="SUPFAM" id="SSF53756">
    <property type="entry name" value="UDP-Glycosyltransferase/glycogen phosphorylase"/>
    <property type="match status" value="1"/>
</dbReference>
<keyword evidence="3 6" id="KW-0328">Glycosyltransferase</keyword>
<sequence length="485" mass="53089">MVVAQAIKPHVAVLSSPGMGHIIPLLELAKRLVIHHHFHVSFLVITTNEVSAAQDQLLRSETLPLGIDVVRLSPVDVSAITTDDMPVGTRLCVIVEESLSKFLKTVLIELGKPIALVIDFFCTKAFDIGRELSIPTYSFCTTSIAFLAFSLYLPTLDREVDCEFVDLPGTINIPGCSPLQIQDLVDQVKNRKSDAYKRLLFFASRLPLSAGIFLNSWEDIEPITLKAVIENPFFKGIPTPPVHPIGPVIKEEEQPTDDLGIECLAWLDKQPPESVLFVALGSGGTLSYEQLTELAWGLELSQQRFILVVRKPTNGSNSAAFFTVGSDNVNHLKAYLPEGFLDRTAERGLVVASWAPQMAVLKHPSTGGFLSHCGWNSALESITCGVPMIAWPLYAEQKMNATMLAEEVGVATKPIINVEAETCIVGREEIERVVRVLMEGEEGKVMRRRAKDLKESAAKALAIGGSSYDSLACVAKEWNANPSMI</sequence>
<comment type="similarity">
    <text evidence="2 6">Belongs to the UDP-glycosyltransferase family.</text>
</comment>
<gene>
    <name evidence="8" type="ORF">P3X46_002166</name>
</gene>
<organism evidence="8 9">
    <name type="scientific">Hevea brasiliensis</name>
    <name type="common">Para rubber tree</name>
    <name type="synonym">Siphonia brasiliensis</name>
    <dbReference type="NCBI Taxonomy" id="3981"/>
    <lineage>
        <taxon>Eukaryota</taxon>
        <taxon>Viridiplantae</taxon>
        <taxon>Streptophyta</taxon>
        <taxon>Embryophyta</taxon>
        <taxon>Tracheophyta</taxon>
        <taxon>Spermatophyta</taxon>
        <taxon>Magnoliopsida</taxon>
        <taxon>eudicotyledons</taxon>
        <taxon>Gunneridae</taxon>
        <taxon>Pentapetalae</taxon>
        <taxon>rosids</taxon>
        <taxon>fabids</taxon>
        <taxon>Malpighiales</taxon>
        <taxon>Euphorbiaceae</taxon>
        <taxon>Crotonoideae</taxon>
        <taxon>Micrandreae</taxon>
        <taxon>Hevea</taxon>
    </lineage>
</organism>
<name>A0ABQ9N235_HEVBR</name>
<evidence type="ECO:0000256" key="2">
    <source>
        <dbReference type="ARBA" id="ARBA00009995"/>
    </source>
</evidence>
<dbReference type="CDD" id="cd03784">
    <property type="entry name" value="GT1_Gtf-like"/>
    <property type="match status" value="1"/>
</dbReference>
<dbReference type="PANTHER" id="PTHR48046">
    <property type="entry name" value="UDP-GLYCOSYLTRANSFERASE 72E1"/>
    <property type="match status" value="1"/>
</dbReference>
<evidence type="ECO:0000256" key="7">
    <source>
        <dbReference type="RuleBase" id="RU362057"/>
    </source>
</evidence>
<dbReference type="Pfam" id="PF00201">
    <property type="entry name" value="UDPGT"/>
    <property type="match status" value="1"/>
</dbReference>
<evidence type="ECO:0000256" key="1">
    <source>
        <dbReference type="ARBA" id="ARBA00004935"/>
    </source>
</evidence>
<protein>
    <recommendedName>
        <fullName evidence="7">Glycosyltransferase</fullName>
        <ecNumber evidence="7">2.4.1.-</ecNumber>
    </recommendedName>
</protein>
<dbReference type="Gene3D" id="3.40.50.2000">
    <property type="entry name" value="Glycogen Phosphorylase B"/>
    <property type="match status" value="2"/>
</dbReference>
<proteinExistence type="inferred from homology"/>
<reference evidence="8" key="1">
    <citation type="journal article" date="2023" name="Plant Biotechnol. J.">
        <title>Chromosome-level wild Hevea brasiliensis genome provides new tools for genomic-assisted breeding and valuable loci to elevate rubber yield.</title>
        <authorList>
            <person name="Cheng H."/>
            <person name="Song X."/>
            <person name="Hu Y."/>
            <person name="Wu T."/>
            <person name="Yang Q."/>
            <person name="An Z."/>
            <person name="Feng S."/>
            <person name="Deng Z."/>
            <person name="Wu W."/>
            <person name="Zeng X."/>
            <person name="Tu M."/>
            <person name="Wang X."/>
            <person name="Huang H."/>
        </authorList>
    </citation>
    <scope>NUCLEOTIDE SEQUENCE</scope>
    <source>
        <strain evidence="8">MT/VB/25A 57/8</strain>
    </source>
</reference>
<dbReference type="InterPro" id="IPR035595">
    <property type="entry name" value="UDP_glycos_trans_CS"/>
</dbReference>
<comment type="catalytic activity">
    <reaction evidence="5">
        <text>an anthocyanidin + UDP-alpha-D-glucose + H(+) = an anthocyanidin 3-O-beta-D-glucoside + UDP</text>
        <dbReference type="Rhea" id="RHEA:20093"/>
        <dbReference type="ChEBI" id="CHEBI:15378"/>
        <dbReference type="ChEBI" id="CHEBI:16307"/>
        <dbReference type="ChEBI" id="CHEBI:58223"/>
        <dbReference type="ChEBI" id="CHEBI:58885"/>
        <dbReference type="ChEBI" id="CHEBI:143576"/>
        <dbReference type="EC" id="2.4.1.115"/>
    </reaction>
</comment>
<dbReference type="EMBL" id="JARPOI010000002">
    <property type="protein sequence ID" value="KAJ9186617.1"/>
    <property type="molecule type" value="Genomic_DNA"/>
</dbReference>
<accession>A0ABQ9N235</accession>
<evidence type="ECO:0000256" key="5">
    <source>
        <dbReference type="ARBA" id="ARBA00047606"/>
    </source>
</evidence>
<dbReference type="PROSITE" id="PS00375">
    <property type="entry name" value="UDPGT"/>
    <property type="match status" value="1"/>
</dbReference>
<comment type="caution">
    <text evidence="8">The sequence shown here is derived from an EMBL/GenBank/DDBJ whole genome shotgun (WGS) entry which is preliminary data.</text>
</comment>
<keyword evidence="9" id="KW-1185">Reference proteome</keyword>
<dbReference type="InterPro" id="IPR002213">
    <property type="entry name" value="UDP_glucos_trans"/>
</dbReference>
<evidence type="ECO:0000313" key="8">
    <source>
        <dbReference type="EMBL" id="KAJ9186617.1"/>
    </source>
</evidence>
<keyword evidence="4 6" id="KW-0808">Transferase</keyword>
<comment type="pathway">
    <text evidence="1">Pigment biosynthesis; anthocyanin biosynthesis.</text>
</comment>
<evidence type="ECO:0000256" key="6">
    <source>
        <dbReference type="RuleBase" id="RU003718"/>
    </source>
</evidence>
<evidence type="ECO:0000313" key="9">
    <source>
        <dbReference type="Proteomes" id="UP001174677"/>
    </source>
</evidence>
<dbReference type="Proteomes" id="UP001174677">
    <property type="component" value="Chromosome 2"/>
</dbReference>
<dbReference type="PANTHER" id="PTHR48046:SF4">
    <property type="entry name" value="GLYCOSYLTRANSFERASE"/>
    <property type="match status" value="1"/>
</dbReference>
<evidence type="ECO:0000256" key="3">
    <source>
        <dbReference type="ARBA" id="ARBA00022676"/>
    </source>
</evidence>